<dbReference type="AlphaFoldDB" id="A0A914E1T4"/>
<feature type="region of interest" description="Disordered" evidence="6">
    <location>
        <begin position="1"/>
        <end position="80"/>
    </location>
</feature>
<dbReference type="GO" id="GO:0005783">
    <property type="term" value="C:endoplasmic reticulum"/>
    <property type="evidence" value="ECO:0007669"/>
    <property type="project" value="TreeGrafter"/>
</dbReference>
<keyword evidence="4 5" id="KW-0472">Membrane</keyword>
<keyword evidence="7" id="KW-1185">Reference proteome</keyword>
<dbReference type="Proteomes" id="UP000887540">
    <property type="component" value="Unplaced"/>
</dbReference>
<reference evidence="8" key="1">
    <citation type="submission" date="2022-11" db="UniProtKB">
        <authorList>
            <consortium name="WormBaseParasite"/>
        </authorList>
    </citation>
    <scope>IDENTIFICATION</scope>
</reference>
<evidence type="ECO:0000313" key="7">
    <source>
        <dbReference type="Proteomes" id="UP000887540"/>
    </source>
</evidence>
<keyword evidence="2 5" id="KW-0812">Transmembrane</keyword>
<dbReference type="WBParaSite" id="ACRNAN_scaffold5178.g30821.t1">
    <property type="protein sequence ID" value="ACRNAN_scaffold5178.g30821.t1"/>
    <property type="gene ID" value="ACRNAN_scaffold5178.g30821"/>
</dbReference>
<dbReference type="GO" id="GO:2001234">
    <property type="term" value="P:negative regulation of apoptotic signaling pathway"/>
    <property type="evidence" value="ECO:0007669"/>
    <property type="project" value="TreeGrafter"/>
</dbReference>
<organism evidence="7 8">
    <name type="scientific">Acrobeloides nanus</name>
    <dbReference type="NCBI Taxonomy" id="290746"/>
    <lineage>
        <taxon>Eukaryota</taxon>
        <taxon>Metazoa</taxon>
        <taxon>Ecdysozoa</taxon>
        <taxon>Nematoda</taxon>
        <taxon>Chromadorea</taxon>
        <taxon>Rhabditida</taxon>
        <taxon>Tylenchina</taxon>
        <taxon>Cephalobomorpha</taxon>
        <taxon>Cephaloboidea</taxon>
        <taxon>Cephalobidae</taxon>
        <taxon>Acrobeloides</taxon>
    </lineage>
</organism>
<comment type="caution">
    <text evidence="5">Lacks conserved residue(s) required for the propagation of feature annotation.</text>
</comment>
<dbReference type="GO" id="GO:0016020">
    <property type="term" value="C:membrane"/>
    <property type="evidence" value="ECO:0007669"/>
    <property type="project" value="UniProtKB-SubCell"/>
</dbReference>
<feature type="transmembrane region" description="Helical" evidence="5">
    <location>
        <begin position="135"/>
        <end position="153"/>
    </location>
</feature>
<comment type="similarity">
    <text evidence="5">Belongs to the BI1 family.</text>
</comment>
<keyword evidence="3 5" id="KW-1133">Transmembrane helix</keyword>
<feature type="compositionally biased region" description="Low complexity" evidence="6">
    <location>
        <begin position="1"/>
        <end position="51"/>
    </location>
</feature>
<evidence type="ECO:0000256" key="2">
    <source>
        <dbReference type="ARBA" id="ARBA00022692"/>
    </source>
</evidence>
<comment type="subcellular location">
    <subcellularLocation>
        <location evidence="1">Membrane</location>
        <topology evidence="1">Multi-pass membrane protein</topology>
    </subcellularLocation>
</comment>
<name>A0A914E1T4_9BILA</name>
<feature type="compositionally biased region" description="Polar residues" evidence="6">
    <location>
        <begin position="52"/>
        <end position="69"/>
    </location>
</feature>
<dbReference type="InterPro" id="IPR006214">
    <property type="entry name" value="Bax_inhibitor_1-related"/>
</dbReference>
<dbReference type="PANTHER" id="PTHR23291:SF127">
    <property type="entry name" value="PROTEIN LIFEGUARD 1-LIKE"/>
    <property type="match status" value="1"/>
</dbReference>
<evidence type="ECO:0000313" key="8">
    <source>
        <dbReference type="WBParaSite" id="ACRNAN_scaffold5178.g30821.t1"/>
    </source>
</evidence>
<evidence type="ECO:0000256" key="4">
    <source>
        <dbReference type="ARBA" id="ARBA00023136"/>
    </source>
</evidence>
<dbReference type="GO" id="GO:0005794">
    <property type="term" value="C:Golgi apparatus"/>
    <property type="evidence" value="ECO:0007669"/>
    <property type="project" value="TreeGrafter"/>
</dbReference>
<protein>
    <submittedName>
        <fullName evidence="8">Uncharacterized protein</fullName>
    </submittedName>
</protein>
<evidence type="ECO:0000256" key="1">
    <source>
        <dbReference type="ARBA" id="ARBA00004141"/>
    </source>
</evidence>
<evidence type="ECO:0000256" key="3">
    <source>
        <dbReference type="ARBA" id="ARBA00022989"/>
    </source>
</evidence>
<dbReference type="PANTHER" id="PTHR23291">
    <property type="entry name" value="BAX INHIBITOR-RELATED"/>
    <property type="match status" value="1"/>
</dbReference>
<proteinExistence type="inferred from homology"/>
<sequence length="154" mass="17860">MAYNNQQPYNNQYPNQQQYPNQPYPNQAYPNQYPNQPGYPNQYPYPNQSQNVGWNQNAGYGGQPSMQQPTAPPHQAEDGLPKASLGFSEKSIRQGFIRKVFILVTIMLAIVAIMTAIPFIDTSNNFSKYIQKNAWIYWVSYLTFFVVYLILVYW</sequence>
<accession>A0A914E1T4</accession>
<evidence type="ECO:0000256" key="5">
    <source>
        <dbReference type="RuleBase" id="RU004379"/>
    </source>
</evidence>
<evidence type="ECO:0000256" key="6">
    <source>
        <dbReference type="SAM" id="MobiDB-lite"/>
    </source>
</evidence>
<feature type="transmembrane region" description="Helical" evidence="5">
    <location>
        <begin position="100"/>
        <end position="120"/>
    </location>
</feature>